<accession>A0A3N4K560</accession>
<protein>
    <recommendedName>
        <fullName evidence="4">Ubiquitin 3 binding protein But2 C-terminal domain-containing protein</fullName>
    </recommendedName>
</protein>
<reference evidence="2 3" key="1">
    <citation type="journal article" date="2018" name="Nat. Ecol. Evol.">
        <title>Pezizomycetes genomes reveal the molecular basis of ectomycorrhizal truffle lifestyle.</title>
        <authorList>
            <person name="Murat C."/>
            <person name="Payen T."/>
            <person name="Noel B."/>
            <person name="Kuo A."/>
            <person name="Morin E."/>
            <person name="Chen J."/>
            <person name="Kohler A."/>
            <person name="Krizsan K."/>
            <person name="Balestrini R."/>
            <person name="Da Silva C."/>
            <person name="Montanini B."/>
            <person name="Hainaut M."/>
            <person name="Levati E."/>
            <person name="Barry K.W."/>
            <person name="Belfiori B."/>
            <person name="Cichocki N."/>
            <person name="Clum A."/>
            <person name="Dockter R.B."/>
            <person name="Fauchery L."/>
            <person name="Guy J."/>
            <person name="Iotti M."/>
            <person name="Le Tacon F."/>
            <person name="Lindquist E.A."/>
            <person name="Lipzen A."/>
            <person name="Malagnac F."/>
            <person name="Mello A."/>
            <person name="Molinier V."/>
            <person name="Miyauchi S."/>
            <person name="Poulain J."/>
            <person name="Riccioni C."/>
            <person name="Rubini A."/>
            <person name="Sitrit Y."/>
            <person name="Splivallo R."/>
            <person name="Traeger S."/>
            <person name="Wang M."/>
            <person name="Zifcakova L."/>
            <person name="Wipf D."/>
            <person name="Zambonelli A."/>
            <person name="Paolocci F."/>
            <person name="Nowrousian M."/>
            <person name="Ottonello S."/>
            <person name="Baldrian P."/>
            <person name="Spatafora J.W."/>
            <person name="Henrissat B."/>
            <person name="Nagy L.G."/>
            <person name="Aury J.M."/>
            <person name="Wincker P."/>
            <person name="Grigoriev I.V."/>
            <person name="Bonfante P."/>
            <person name="Martin F.M."/>
        </authorList>
    </citation>
    <scope>NUCLEOTIDE SEQUENCE [LARGE SCALE GENOMIC DNA]</scope>
    <source>
        <strain evidence="2 3">120613-1</strain>
    </source>
</reference>
<dbReference type="Proteomes" id="UP000276215">
    <property type="component" value="Unassembled WGS sequence"/>
</dbReference>
<evidence type="ECO:0000313" key="2">
    <source>
        <dbReference type="EMBL" id="RPB05503.1"/>
    </source>
</evidence>
<keyword evidence="3" id="KW-1185">Reference proteome</keyword>
<feature type="signal peptide" evidence="1">
    <location>
        <begin position="1"/>
        <end position="19"/>
    </location>
</feature>
<gene>
    <name evidence="2" type="ORF">L873DRAFT_1797887</name>
</gene>
<sequence length="265" mass="28284">MKTFATLSALMALTSTASASAPGVSFSTLFARAPPALDFTPGIKVPTDCFDAPGGPECPAQLPSGNLLVTAKHLLLDEAKPNEESSLGSNTLQVNIVNQGDKWLEQTTLSLFDFPTGYEDKRCIFHFIHQGGNTTVSDLYSVWELEGNGTTVTEKTTWASRPKRVKVLGLFDTKESEQVPYPTKKFGAPFLSGIGFRVPGTLFLGSAVSFNCPKGGRITFEIANAVPKRGAQALKVTGNLGLGIEVLDAPTPWFGFKAAVRGNRG</sequence>
<evidence type="ECO:0000256" key="1">
    <source>
        <dbReference type="SAM" id="SignalP"/>
    </source>
</evidence>
<name>A0A3N4K560_9PEZI</name>
<keyword evidence="1" id="KW-0732">Signal</keyword>
<evidence type="ECO:0008006" key="4">
    <source>
        <dbReference type="Google" id="ProtNLM"/>
    </source>
</evidence>
<dbReference type="EMBL" id="ML120353">
    <property type="protein sequence ID" value="RPB05503.1"/>
    <property type="molecule type" value="Genomic_DNA"/>
</dbReference>
<proteinExistence type="predicted"/>
<dbReference type="OrthoDB" id="4657524at2759"/>
<organism evidence="2 3">
    <name type="scientific">Choiromyces venosus 120613-1</name>
    <dbReference type="NCBI Taxonomy" id="1336337"/>
    <lineage>
        <taxon>Eukaryota</taxon>
        <taxon>Fungi</taxon>
        <taxon>Dikarya</taxon>
        <taxon>Ascomycota</taxon>
        <taxon>Pezizomycotina</taxon>
        <taxon>Pezizomycetes</taxon>
        <taxon>Pezizales</taxon>
        <taxon>Tuberaceae</taxon>
        <taxon>Choiromyces</taxon>
    </lineage>
</organism>
<feature type="chain" id="PRO_5017950023" description="Ubiquitin 3 binding protein But2 C-terminal domain-containing protein" evidence="1">
    <location>
        <begin position="20"/>
        <end position="265"/>
    </location>
</feature>
<evidence type="ECO:0000313" key="3">
    <source>
        <dbReference type="Proteomes" id="UP000276215"/>
    </source>
</evidence>
<dbReference type="AlphaFoldDB" id="A0A3N4K560"/>